<feature type="compositionally biased region" description="Low complexity" evidence="1">
    <location>
        <begin position="1"/>
        <end position="26"/>
    </location>
</feature>
<name>A0A9W6YZS2_AMBMO</name>
<evidence type="ECO:0000256" key="1">
    <source>
        <dbReference type="SAM" id="MobiDB-lite"/>
    </source>
</evidence>
<dbReference type="Proteomes" id="UP001165063">
    <property type="component" value="Unassembled WGS sequence"/>
</dbReference>
<evidence type="ECO:0000313" key="2">
    <source>
        <dbReference type="EMBL" id="GMG30302.1"/>
    </source>
</evidence>
<feature type="compositionally biased region" description="Polar residues" evidence="1">
    <location>
        <begin position="135"/>
        <end position="144"/>
    </location>
</feature>
<protein>
    <submittedName>
        <fullName evidence="2">Unnamed protein product</fullName>
    </submittedName>
</protein>
<dbReference type="EMBL" id="BSXU01001718">
    <property type="protein sequence ID" value="GMG30302.1"/>
    <property type="molecule type" value="Genomic_DNA"/>
</dbReference>
<dbReference type="AlphaFoldDB" id="A0A9W6YZS2"/>
<organism evidence="2 3">
    <name type="scientific">Ambrosiozyma monospora</name>
    <name type="common">Yeast</name>
    <name type="synonym">Endomycopsis monosporus</name>
    <dbReference type="NCBI Taxonomy" id="43982"/>
    <lineage>
        <taxon>Eukaryota</taxon>
        <taxon>Fungi</taxon>
        <taxon>Dikarya</taxon>
        <taxon>Ascomycota</taxon>
        <taxon>Saccharomycotina</taxon>
        <taxon>Pichiomycetes</taxon>
        <taxon>Pichiales</taxon>
        <taxon>Pichiaceae</taxon>
        <taxon>Ambrosiozyma</taxon>
    </lineage>
</organism>
<keyword evidence="3" id="KW-1185">Reference proteome</keyword>
<gene>
    <name evidence="2" type="ORF">Amon01_000383900</name>
</gene>
<evidence type="ECO:0000313" key="3">
    <source>
        <dbReference type="Proteomes" id="UP001165063"/>
    </source>
</evidence>
<feature type="region of interest" description="Disordered" evidence="1">
    <location>
        <begin position="1"/>
        <end position="156"/>
    </location>
</feature>
<feature type="compositionally biased region" description="Basic and acidic residues" evidence="1">
    <location>
        <begin position="34"/>
        <end position="49"/>
    </location>
</feature>
<comment type="caution">
    <text evidence="2">The sequence shown here is derived from an EMBL/GenBank/DDBJ whole genome shotgun (WGS) entry which is preliminary data.</text>
</comment>
<accession>A0A9W6YZS2</accession>
<proteinExistence type="predicted"/>
<feature type="compositionally biased region" description="Low complexity" evidence="1">
    <location>
        <begin position="70"/>
        <end position="113"/>
    </location>
</feature>
<sequence length="221" mass="25854">MSTCAVSIHSSSSSTAIVSTASSVKSFQATTTTRSDHIDPKLDEIKDETQQQQVQQEQEQQQPQHHHHQQAQQYHYQQVQQAQQYHYQQVQQQHQFYPQHEHQPQQQQQQQQQHKPEPLKQRKFSFSKKPILNKPTPTSSRISTIIQNNPPQPQEEIPYDIDLRKLSHAYRGIIKDLPRFATKDEYEFEFENRIRAPRMGRSLSCLFGSRDKDGSESPQQG</sequence>
<reference evidence="2" key="1">
    <citation type="submission" date="2023-04" db="EMBL/GenBank/DDBJ databases">
        <title>Ambrosiozyma monospora NBRC 1965.</title>
        <authorList>
            <person name="Ichikawa N."/>
            <person name="Sato H."/>
            <person name="Tonouchi N."/>
        </authorList>
    </citation>
    <scope>NUCLEOTIDE SEQUENCE</scope>
    <source>
        <strain evidence="2">NBRC 1965</strain>
    </source>
</reference>
<feature type="compositionally biased region" description="Low complexity" evidence="1">
    <location>
        <begin position="50"/>
        <end position="63"/>
    </location>
</feature>